<dbReference type="GO" id="GO:0005886">
    <property type="term" value="C:plasma membrane"/>
    <property type="evidence" value="ECO:0007669"/>
    <property type="project" value="UniProtKB-SubCell"/>
</dbReference>
<evidence type="ECO:0000256" key="6">
    <source>
        <dbReference type="ARBA" id="ARBA00022449"/>
    </source>
</evidence>
<evidence type="ECO:0000256" key="12">
    <source>
        <dbReference type="ARBA" id="ARBA00031636"/>
    </source>
</evidence>
<feature type="transmembrane region" description="Helical" evidence="13">
    <location>
        <begin position="57"/>
        <end position="79"/>
    </location>
</feature>
<feature type="transmembrane region" description="Helical" evidence="13">
    <location>
        <begin position="12"/>
        <end position="37"/>
    </location>
</feature>
<dbReference type="NCBIfam" id="TIGR00797">
    <property type="entry name" value="matE"/>
    <property type="match status" value="1"/>
</dbReference>
<evidence type="ECO:0000256" key="8">
    <source>
        <dbReference type="ARBA" id="ARBA00022692"/>
    </source>
</evidence>
<dbReference type="InterPro" id="IPR048279">
    <property type="entry name" value="MdtK-like"/>
</dbReference>
<feature type="transmembrane region" description="Helical" evidence="13">
    <location>
        <begin position="362"/>
        <end position="382"/>
    </location>
</feature>
<keyword evidence="7" id="KW-1003">Cell membrane</keyword>
<protein>
    <recommendedName>
        <fullName evidence="4">Probable multidrug resistance protein NorM</fullName>
    </recommendedName>
    <alternativeName>
        <fullName evidence="12">Multidrug-efflux transporter</fullName>
    </alternativeName>
</protein>
<reference evidence="14" key="1">
    <citation type="submission" date="2015-09" db="EMBL/GenBank/DDBJ databases">
        <authorList>
            <consortium name="Pathogen Informatics"/>
        </authorList>
    </citation>
    <scope>NUCLEOTIDE SEQUENCE</scope>
    <source>
        <strain evidence="14">2789STDY5834896</strain>
    </source>
</reference>
<sequence>MRLRLQIERSGQFYKSVLAIALPVALLNIFNFSVGMVDSVMLGQLGETAMAASSLGNQVFAIVNSVTYGTTGAAATLLSQYWGKRDLAAIPKVIAACMRYTFLICLAASVVVFLQPVAIMRIFSSDMAVIAAGAGYLRIYSLSYALYAISITLITSLRAIENVRVPMLINMLSYSLNIGFNYCLIFGKFGLPALGITGAAIGTLCARIIELLALIIYCKFFEKTVHITLGSFFCFDRGIEHRFFRLLVPITITEVLFGVGSTMYPLVFGRLDTGAMAAYSVSYALQQLCTSLTFALCSAACVLIGKAVGEGDRQKVMAQSKAFHLMCWAVGFLSGAFLYFGKNWLLGLYAITPETMAVTDNFLTLSALTLPIVAMEGMYAAGTLRGGGDATFNMIFTNLCLWGIGIPLVFIAGFVLHWPMWAVFLLTKSYYLIKALCCLVRFYSGKWIKDVTADGKFLKKTATEPS</sequence>
<evidence type="ECO:0000256" key="3">
    <source>
        <dbReference type="ARBA" id="ARBA00010199"/>
    </source>
</evidence>
<evidence type="ECO:0000256" key="1">
    <source>
        <dbReference type="ARBA" id="ARBA00003408"/>
    </source>
</evidence>
<dbReference type="EMBL" id="FMHG01000001">
    <property type="protein sequence ID" value="SCJ81843.1"/>
    <property type="molecule type" value="Genomic_DNA"/>
</dbReference>
<evidence type="ECO:0000256" key="7">
    <source>
        <dbReference type="ARBA" id="ARBA00022475"/>
    </source>
</evidence>
<gene>
    <name evidence="14" type="primary">norM_3</name>
    <name evidence="14" type="ORF">SAMEA3545359_02232</name>
</gene>
<keyword evidence="5" id="KW-0813">Transport</keyword>
<dbReference type="PIRSF" id="PIRSF006603">
    <property type="entry name" value="DinF"/>
    <property type="match status" value="1"/>
</dbReference>
<feature type="transmembrane region" description="Helical" evidence="13">
    <location>
        <begin position="135"/>
        <end position="155"/>
    </location>
</feature>
<proteinExistence type="inferred from homology"/>
<dbReference type="PANTHER" id="PTHR43298">
    <property type="entry name" value="MULTIDRUG RESISTANCE PROTEIN NORM-RELATED"/>
    <property type="match status" value="1"/>
</dbReference>
<comment type="subcellular location">
    <subcellularLocation>
        <location evidence="2">Cell membrane</location>
        <topology evidence="2">Multi-pass membrane protein</topology>
    </subcellularLocation>
</comment>
<dbReference type="InterPro" id="IPR050222">
    <property type="entry name" value="MATE_MdtK"/>
</dbReference>
<evidence type="ECO:0000256" key="11">
    <source>
        <dbReference type="ARBA" id="ARBA00023136"/>
    </source>
</evidence>
<name>A0A1C6JI97_9FIRM</name>
<keyword evidence="8 13" id="KW-0812">Transmembrane</keyword>
<dbReference type="PANTHER" id="PTHR43298:SF2">
    <property type="entry name" value="FMN_FAD EXPORTER YEEO-RELATED"/>
    <property type="match status" value="1"/>
</dbReference>
<accession>A0A1C6JI97</accession>
<feature type="transmembrane region" description="Helical" evidence="13">
    <location>
        <begin position="421"/>
        <end position="443"/>
    </location>
</feature>
<evidence type="ECO:0000256" key="4">
    <source>
        <dbReference type="ARBA" id="ARBA00020268"/>
    </source>
</evidence>
<keyword evidence="6" id="KW-0050">Antiport</keyword>
<evidence type="ECO:0000256" key="5">
    <source>
        <dbReference type="ARBA" id="ARBA00022448"/>
    </source>
</evidence>
<keyword evidence="9 13" id="KW-1133">Transmembrane helix</keyword>
<dbReference type="AlphaFoldDB" id="A0A1C6JI97"/>
<feature type="transmembrane region" description="Helical" evidence="13">
    <location>
        <begin position="394"/>
        <end position="415"/>
    </location>
</feature>
<feature type="transmembrane region" description="Helical" evidence="13">
    <location>
        <begin position="193"/>
        <end position="217"/>
    </location>
</feature>
<keyword evidence="10" id="KW-0406">Ion transport</keyword>
<feature type="transmembrane region" description="Helical" evidence="13">
    <location>
        <begin position="284"/>
        <end position="304"/>
    </location>
</feature>
<evidence type="ECO:0000256" key="13">
    <source>
        <dbReference type="SAM" id="Phobius"/>
    </source>
</evidence>
<keyword evidence="11 13" id="KW-0472">Membrane</keyword>
<dbReference type="GO" id="GO:0042910">
    <property type="term" value="F:xenobiotic transmembrane transporter activity"/>
    <property type="evidence" value="ECO:0007669"/>
    <property type="project" value="InterPro"/>
</dbReference>
<evidence type="ECO:0000256" key="2">
    <source>
        <dbReference type="ARBA" id="ARBA00004651"/>
    </source>
</evidence>
<feature type="transmembrane region" description="Helical" evidence="13">
    <location>
        <begin position="100"/>
        <end position="123"/>
    </location>
</feature>
<organism evidence="14">
    <name type="scientific">uncultured Anaerotruncus sp</name>
    <dbReference type="NCBI Taxonomy" id="905011"/>
    <lineage>
        <taxon>Bacteria</taxon>
        <taxon>Bacillati</taxon>
        <taxon>Bacillota</taxon>
        <taxon>Clostridia</taxon>
        <taxon>Eubacteriales</taxon>
        <taxon>Oscillospiraceae</taxon>
        <taxon>Anaerotruncus</taxon>
        <taxon>environmental samples</taxon>
    </lineage>
</organism>
<dbReference type="GO" id="GO:0015297">
    <property type="term" value="F:antiporter activity"/>
    <property type="evidence" value="ECO:0007669"/>
    <property type="project" value="UniProtKB-KW"/>
</dbReference>
<feature type="transmembrane region" description="Helical" evidence="13">
    <location>
        <begin position="243"/>
        <end position="264"/>
    </location>
</feature>
<evidence type="ECO:0000313" key="14">
    <source>
        <dbReference type="EMBL" id="SCJ81843.1"/>
    </source>
</evidence>
<feature type="transmembrane region" description="Helical" evidence="13">
    <location>
        <begin position="167"/>
        <end position="187"/>
    </location>
</feature>
<evidence type="ECO:0000256" key="9">
    <source>
        <dbReference type="ARBA" id="ARBA00022989"/>
    </source>
</evidence>
<dbReference type="Pfam" id="PF01554">
    <property type="entry name" value="MatE"/>
    <property type="match status" value="2"/>
</dbReference>
<dbReference type="InterPro" id="IPR002528">
    <property type="entry name" value="MATE_fam"/>
</dbReference>
<feature type="transmembrane region" description="Helical" evidence="13">
    <location>
        <begin position="325"/>
        <end position="342"/>
    </location>
</feature>
<comment type="function">
    <text evidence="1">Multidrug efflux pump.</text>
</comment>
<evidence type="ECO:0000256" key="10">
    <source>
        <dbReference type="ARBA" id="ARBA00023065"/>
    </source>
</evidence>
<dbReference type="GO" id="GO:0006811">
    <property type="term" value="P:monoatomic ion transport"/>
    <property type="evidence" value="ECO:0007669"/>
    <property type="project" value="UniProtKB-KW"/>
</dbReference>
<comment type="similarity">
    <text evidence="3">Belongs to the multi antimicrobial extrusion (MATE) (TC 2.A.66.1) family.</text>
</comment>